<sequence>MKKNYAVIDKNINSLVNTFNRHGFITYASCQGHSFPVDELKPYIAFKAEINKAAKFEKLLREEMKSISSRLYWGWQIQGSFNCEYELCFSLRMCRSARWYYKYFRSTINKDFNTIASIVSNNFNVI</sequence>
<dbReference type="RefSeq" id="WP_349420292.1">
    <property type="nucleotide sequence ID" value="NZ_JBEEWF010000015.1"/>
</dbReference>
<evidence type="ECO:0008006" key="3">
    <source>
        <dbReference type="Google" id="ProtNLM"/>
    </source>
</evidence>
<gene>
    <name evidence="1" type="ORF">ABN253_17535</name>
</gene>
<dbReference type="EMBL" id="JBEEWF010000015">
    <property type="protein sequence ID" value="MEQ5349971.1"/>
    <property type="molecule type" value="Genomic_DNA"/>
</dbReference>
<evidence type="ECO:0000313" key="2">
    <source>
        <dbReference type="Proteomes" id="UP001436462"/>
    </source>
</evidence>
<dbReference type="Proteomes" id="UP001436462">
    <property type="component" value="Unassembled WGS sequence"/>
</dbReference>
<accession>A0ABV1LFC2</accession>
<comment type="caution">
    <text evidence="1">The sequence shown here is derived from an EMBL/GenBank/DDBJ whole genome shotgun (WGS) entry which is preliminary data.</text>
</comment>
<name>A0ABV1LFC2_9GAMM</name>
<evidence type="ECO:0000313" key="1">
    <source>
        <dbReference type="EMBL" id="MEQ5349971.1"/>
    </source>
</evidence>
<protein>
    <recommendedName>
        <fullName evidence="3">Phage protein</fullName>
    </recommendedName>
</protein>
<keyword evidence="2" id="KW-1185">Reference proteome</keyword>
<organism evidence="1 2">
    <name type="scientific">Proteus genomosp. 6</name>
    <dbReference type="NCBI Taxonomy" id="1311820"/>
    <lineage>
        <taxon>Bacteria</taxon>
        <taxon>Pseudomonadati</taxon>
        <taxon>Pseudomonadota</taxon>
        <taxon>Gammaproteobacteria</taxon>
        <taxon>Enterobacterales</taxon>
        <taxon>Morganellaceae</taxon>
        <taxon>Proteus</taxon>
    </lineage>
</organism>
<reference evidence="1 2" key="1">
    <citation type="submission" date="2024-04" db="EMBL/GenBank/DDBJ databases">
        <title>Role of Flies in the Dissemination of Carbapenem-Resistant Enterobacteriaceae (CRE): An Epidemiological and Genomic Study in China.</title>
        <authorList>
            <person name="Kaichao C."/>
            <person name="Zhang R."/>
            <person name="Chen S."/>
        </authorList>
    </citation>
    <scope>NUCLEOTIDE SEQUENCE [LARGE SCALE GENOMIC DNA]</scope>
    <source>
        <strain evidence="2">fly-1011</strain>
    </source>
</reference>
<proteinExistence type="predicted"/>